<comment type="caution">
    <text evidence="1">The sequence shown here is derived from an EMBL/GenBank/DDBJ whole genome shotgun (WGS) entry which is preliminary data.</text>
</comment>
<evidence type="ECO:0000313" key="1">
    <source>
        <dbReference type="EMBL" id="OQE04961.1"/>
    </source>
</evidence>
<accession>A0A1V6RT59</accession>
<sequence>MKFWKLTEATKQSEPKQTERFPIEAAEAFDPKEDVIRRAERTGSPPGTLLCSFPDPAPGTSLNQFRFQLHRANGVQPGVFGYLEKYVNSTHLVWSMCAILADSGIDPAWKDTFELWRPQWRQFAKSFEIHGNTMCTMDTPASPVTEMRIQRPNSLAFVTLTVGDPNEKQIDRNVLEDLWKWMLDTPPEAIIEGAFIIRLQHEEWFPEE</sequence>
<reference evidence="2" key="1">
    <citation type="journal article" date="2017" name="Nat. Microbiol.">
        <title>Global analysis of biosynthetic gene clusters reveals vast potential of secondary metabolite production in Penicillium species.</title>
        <authorList>
            <person name="Nielsen J.C."/>
            <person name="Grijseels S."/>
            <person name="Prigent S."/>
            <person name="Ji B."/>
            <person name="Dainat J."/>
            <person name="Nielsen K.F."/>
            <person name="Frisvad J.C."/>
            <person name="Workman M."/>
            <person name="Nielsen J."/>
        </authorList>
    </citation>
    <scope>NUCLEOTIDE SEQUENCE [LARGE SCALE GENOMIC DNA]</scope>
    <source>
        <strain evidence="2">IBT 29486</strain>
    </source>
</reference>
<dbReference type="OrthoDB" id="4276689at2759"/>
<keyword evidence="2" id="KW-1185">Reference proteome</keyword>
<protein>
    <submittedName>
        <fullName evidence="1">Uncharacterized protein</fullName>
    </submittedName>
</protein>
<gene>
    <name evidence="1" type="ORF">PENVUL_c028G05726</name>
</gene>
<dbReference type="EMBL" id="MDYP01000028">
    <property type="protein sequence ID" value="OQE04961.1"/>
    <property type="molecule type" value="Genomic_DNA"/>
</dbReference>
<proteinExistence type="predicted"/>
<dbReference type="Proteomes" id="UP000191518">
    <property type="component" value="Unassembled WGS sequence"/>
</dbReference>
<dbReference type="AlphaFoldDB" id="A0A1V6RT59"/>
<evidence type="ECO:0000313" key="2">
    <source>
        <dbReference type="Proteomes" id="UP000191518"/>
    </source>
</evidence>
<name>A0A1V6RT59_9EURO</name>
<dbReference type="STRING" id="29845.A0A1V6RT59"/>
<organism evidence="1 2">
    <name type="scientific">Penicillium vulpinum</name>
    <dbReference type="NCBI Taxonomy" id="29845"/>
    <lineage>
        <taxon>Eukaryota</taxon>
        <taxon>Fungi</taxon>
        <taxon>Dikarya</taxon>
        <taxon>Ascomycota</taxon>
        <taxon>Pezizomycotina</taxon>
        <taxon>Eurotiomycetes</taxon>
        <taxon>Eurotiomycetidae</taxon>
        <taxon>Eurotiales</taxon>
        <taxon>Aspergillaceae</taxon>
        <taxon>Penicillium</taxon>
    </lineage>
</organism>